<dbReference type="PANTHER" id="PTHR46494">
    <property type="entry name" value="CORA FAMILY METAL ION TRANSPORTER (EUROFUNG)"/>
    <property type="match status" value="1"/>
</dbReference>
<feature type="transmembrane region" description="Helical" evidence="13">
    <location>
        <begin position="330"/>
        <end position="350"/>
    </location>
</feature>
<dbReference type="SUPFAM" id="SSF143865">
    <property type="entry name" value="CorA soluble domain-like"/>
    <property type="match status" value="1"/>
</dbReference>
<accession>A0AA46BPQ7</accession>
<organism evidence="14 15">
    <name type="scientific">Dermatophilus congolensis</name>
    <dbReference type="NCBI Taxonomy" id="1863"/>
    <lineage>
        <taxon>Bacteria</taxon>
        <taxon>Bacillati</taxon>
        <taxon>Actinomycetota</taxon>
        <taxon>Actinomycetes</taxon>
        <taxon>Micrococcales</taxon>
        <taxon>Dermatophilaceae</taxon>
        <taxon>Dermatophilus</taxon>
    </lineage>
</organism>
<evidence type="ECO:0000256" key="1">
    <source>
        <dbReference type="ARBA" id="ARBA00004651"/>
    </source>
</evidence>
<reference evidence="14 15" key="1">
    <citation type="submission" date="2018-06" db="EMBL/GenBank/DDBJ databases">
        <authorList>
            <consortium name="Pathogen Informatics"/>
            <person name="Doyle S."/>
        </authorList>
    </citation>
    <scope>NUCLEOTIDE SEQUENCE [LARGE SCALE GENOMIC DNA]</scope>
    <source>
        <strain evidence="14 15">NCTC7915</strain>
    </source>
</reference>
<evidence type="ECO:0000256" key="4">
    <source>
        <dbReference type="ARBA" id="ARBA00022475"/>
    </source>
</evidence>
<dbReference type="GO" id="GO:0050897">
    <property type="term" value="F:cobalt ion binding"/>
    <property type="evidence" value="ECO:0007669"/>
    <property type="project" value="TreeGrafter"/>
</dbReference>
<feature type="region of interest" description="Disordered" evidence="12">
    <location>
        <begin position="38"/>
        <end position="61"/>
    </location>
</feature>
<evidence type="ECO:0000313" key="15">
    <source>
        <dbReference type="Proteomes" id="UP000254118"/>
    </source>
</evidence>
<keyword evidence="6" id="KW-0460">Magnesium</keyword>
<evidence type="ECO:0000313" key="14">
    <source>
        <dbReference type="EMBL" id="STD13595.1"/>
    </source>
</evidence>
<keyword evidence="9 13" id="KW-0472">Membrane</keyword>
<dbReference type="GO" id="GO:0005886">
    <property type="term" value="C:plasma membrane"/>
    <property type="evidence" value="ECO:0007669"/>
    <property type="project" value="UniProtKB-SubCell"/>
</dbReference>
<name>A0AA46BPQ7_9MICO</name>
<protein>
    <submittedName>
        <fullName evidence="14">Magnesium transport protein CorA</fullName>
    </submittedName>
</protein>
<dbReference type="Gene3D" id="1.20.58.340">
    <property type="entry name" value="Magnesium transport protein CorA, transmembrane region"/>
    <property type="match status" value="2"/>
</dbReference>
<keyword evidence="7 13" id="KW-1133">Transmembrane helix</keyword>
<evidence type="ECO:0000256" key="13">
    <source>
        <dbReference type="SAM" id="Phobius"/>
    </source>
</evidence>
<dbReference type="GO" id="GO:0000287">
    <property type="term" value="F:magnesium ion binding"/>
    <property type="evidence" value="ECO:0007669"/>
    <property type="project" value="TreeGrafter"/>
</dbReference>
<dbReference type="InterPro" id="IPR045863">
    <property type="entry name" value="CorA_TM1_TM2"/>
</dbReference>
<keyword evidence="5 13" id="KW-0812">Transmembrane</keyword>
<evidence type="ECO:0000256" key="10">
    <source>
        <dbReference type="ARBA" id="ARBA00034269"/>
    </source>
</evidence>
<evidence type="ECO:0000256" key="3">
    <source>
        <dbReference type="ARBA" id="ARBA00022448"/>
    </source>
</evidence>
<dbReference type="GO" id="GO:0015095">
    <property type="term" value="F:magnesium ion transmembrane transporter activity"/>
    <property type="evidence" value="ECO:0007669"/>
    <property type="project" value="TreeGrafter"/>
</dbReference>
<comment type="catalytic activity">
    <reaction evidence="10">
        <text>Mg(2+)(in) = Mg(2+)(out)</text>
        <dbReference type="Rhea" id="RHEA:29827"/>
        <dbReference type="ChEBI" id="CHEBI:18420"/>
    </reaction>
</comment>
<evidence type="ECO:0000256" key="5">
    <source>
        <dbReference type="ARBA" id="ARBA00022692"/>
    </source>
</evidence>
<evidence type="ECO:0000256" key="6">
    <source>
        <dbReference type="ARBA" id="ARBA00022842"/>
    </source>
</evidence>
<dbReference type="InterPro" id="IPR002523">
    <property type="entry name" value="MgTranspt_CorA/ZnTranspt_ZntB"/>
</dbReference>
<comment type="subcellular location">
    <subcellularLocation>
        <location evidence="1">Cell membrane</location>
        <topology evidence="1">Multi-pass membrane protein</topology>
    </subcellularLocation>
</comment>
<dbReference type="PANTHER" id="PTHR46494:SF1">
    <property type="entry name" value="CORA FAMILY METAL ION TRANSPORTER (EUROFUNG)"/>
    <property type="match status" value="1"/>
</dbReference>
<dbReference type="GO" id="GO:0015087">
    <property type="term" value="F:cobalt ion transmembrane transporter activity"/>
    <property type="evidence" value="ECO:0007669"/>
    <property type="project" value="TreeGrafter"/>
</dbReference>
<dbReference type="InterPro" id="IPR045861">
    <property type="entry name" value="CorA_cytoplasmic_dom"/>
</dbReference>
<evidence type="ECO:0000256" key="2">
    <source>
        <dbReference type="ARBA" id="ARBA00009765"/>
    </source>
</evidence>
<keyword evidence="3" id="KW-0813">Transport</keyword>
<comment type="function">
    <text evidence="11">Mediates influx of magnesium ions. Alternates between open and closed states. Activated by low cytoplasmic Mg(2+) levels. Inactive when cytoplasmic Mg(2+) levels are high.</text>
</comment>
<evidence type="ECO:0000256" key="9">
    <source>
        <dbReference type="ARBA" id="ARBA00023136"/>
    </source>
</evidence>
<dbReference type="Gene3D" id="3.30.460.20">
    <property type="entry name" value="CorA soluble domain-like"/>
    <property type="match status" value="1"/>
</dbReference>
<feature type="compositionally biased region" description="Basic and acidic residues" evidence="12">
    <location>
        <begin position="46"/>
        <end position="57"/>
    </location>
</feature>
<dbReference type="Proteomes" id="UP000254118">
    <property type="component" value="Unassembled WGS sequence"/>
</dbReference>
<dbReference type="FunFam" id="1.20.58.340:FF:000004">
    <property type="entry name" value="Magnesium transport protein CorA"/>
    <property type="match status" value="1"/>
</dbReference>
<dbReference type="AlphaFoldDB" id="A0AA46BPQ7"/>
<evidence type="ECO:0000256" key="11">
    <source>
        <dbReference type="ARBA" id="ARBA00045497"/>
    </source>
</evidence>
<dbReference type="Pfam" id="PF01544">
    <property type="entry name" value="CorA"/>
    <property type="match status" value="1"/>
</dbReference>
<gene>
    <name evidence="14" type="primary">corA</name>
    <name evidence="14" type="ORF">NCTC7915_01952</name>
</gene>
<comment type="caution">
    <text evidence="14">The sequence shown here is derived from an EMBL/GenBank/DDBJ whole genome shotgun (WGS) entry which is preliminary data.</text>
</comment>
<proteinExistence type="inferred from homology"/>
<keyword evidence="4" id="KW-1003">Cell membrane</keyword>
<evidence type="ECO:0000256" key="8">
    <source>
        <dbReference type="ARBA" id="ARBA00023065"/>
    </source>
</evidence>
<dbReference type="EMBL" id="UFYA01000001">
    <property type="protein sequence ID" value="STD13595.1"/>
    <property type="molecule type" value="Genomic_DNA"/>
</dbReference>
<keyword evidence="8" id="KW-0406">Ion transport</keyword>
<comment type="similarity">
    <text evidence="2">Belongs to the CorA metal ion transporter (MIT) (TC 1.A.35) family.</text>
</comment>
<dbReference type="CDD" id="cd12830">
    <property type="entry name" value="MtCorA-like"/>
    <property type="match status" value="1"/>
</dbReference>
<dbReference type="SUPFAM" id="SSF144083">
    <property type="entry name" value="Magnesium transport protein CorA, transmembrane region"/>
    <property type="match status" value="1"/>
</dbReference>
<evidence type="ECO:0000256" key="7">
    <source>
        <dbReference type="ARBA" id="ARBA00022989"/>
    </source>
</evidence>
<evidence type="ECO:0000256" key="12">
    <source>
        <dbReference type="SAM" id="MobiDB-lite"/>
    </source>
</evidence>
<sequence>MRRTAPGRMTLVIVNQAYYRGGHRVDCDDPSTELRRLRTRTATPSDKPEEPLEDTAKEQSGNSEFAWIGLKDPSVEEFSAIAQELGLHPLAIEDALTARERPKIDVFDDVTVLVLRTLRYIDATSDVETGQLILFIGKDFVLTVRYGEVNELIGVRAALERLPQRMSLGPLAVVHGVLDRVVDNYMTIDTELAEDVNNIEELVFSSDGRADVTDIYRLKREVLEYKRASTPLVIPLYRLIRGSTGLTLPQRLQPFFKDVEDHLLQVTEQVDGYDSQLSDLLSAHLSQVSLQQNEDQRKISAWAAIAVLPTLISSIYGMNYDNMPELHWQYGYYVTLAAIASTCIVLFIMFKRSGWL</sequence>
<feature type="transmembrane region" description="Helical" evidence="13">
    <location>
        <begin position="299"/>
        <end position="318"/>
    </location>
</feature>